<sequence length="108" mass="12161">MAQTTDHRFYITLLPITSARHSRTPHQSSSPHLMPRPTTIHNSLRTHTTPTNSPHDDRKCLPTITNIPTTLVFLVAIKKRKEPSRRASNFVCSETSDLVVVSRIAKHG</sequence>
<keyword evidence="3" id="KW-1185">Reference proteome</keyword>
<feature type="compositionally biased region" description="Polar residues" evidence="1">
    <location>
        <begin position="39"/>
        <end position="53"/>
    </location>
</feature>
<gene>
    <name evidence="2" type="ORF">KC19_11G038500</name>
</gene>
<dbReference type="EMBL" id="CM026432">
    <property type="protein sequence ID" value="KAG0556252.1"/>
    <property type="molecule type" value="Genomic_DNA"/>
</dbReference>
<evidence type="ECO:0000313" key="2">
    <source>
        <dbReference type="EMBL" id="KAG0556252.1"/>
    </source>
</evidence>
<comment type="caution">
    <text evidence="2">The sequence shown here is derived from an EMBL/GenBank/DDBJ whole genome shotgun (WGS) entry which is preliminary data.</text>
</comment>
<dbReference type="AlphaFoldDB" id="A0A8T0GGF0"/>
<evidence type="ECO:0000256" key="1">
    <source>
        <dbReference type="SAM" id="MobiDB-lite"/>
    </source>
</evidence>
<proteinExistence type="predicted"/>
<protein>
    <submittedName>
        <fullName evidence="2">Uncharacterized protein</fullName>
    </submittedName>
</protein>
<evidence type="ECO:0000313" key="3">
    <source>
        <dbReference type="Proteomes" id="UP000822688"/>
    </source>
</evidence>
<dbReference type="Proteomes" id="UP000822688">
    <property type="component" value="Chromosome 11"/>
</dbReference>
<reference evidence="2 3" key="1">
    <citation type="submission" date="2020-06" db="EMBL/GenBank/DDBJ databases">
        <title>WGS assembly of Ceratodon purpureus strain R40.</title>
        <authorList>
            <person name="Carey S.B."/>
            <person name="Jenkins J."/>
            <person name="Shu S."/>
            <person name="Lovell J.T."/>
            <person name="Sreedasyam A."/>
            <person name="Maumus F."/>
            <person name="Tiley G.P."/>
            <person name="Fernandez-Pozo N."/>
            <person name="Barry K."/>
            <person name="Chen C."/>
            <person name="Wang M."/>
            <person name="Lipzen A."/>
            <person name="Daum C."/>
            <person name="Saski C.A."/>
            <person name="Payton A.C."/>
            <person name="Mcbreen J.C."/>
            <person name="Conrad R.E."/>
            <person name="Kollar L.M."/>
            <person name="Olsson S."/>
            <person name="Huttunen S."/>
            <person name="Landis J.B."/>
            <person name="Wickett N.J."/>
            <person name="Johnson M.G."/>
            <person name="Rensing S.A."/>
            <person name="Grimwood J."/>
            <person name="Schmutz J."/>
            <person name="Mcdaniel S.F."/>
        </authorList>
    </citation>
    <scope>NUCLEOTIDE SEQUENCE [LARGE SCALE GENOMIC DNA]</scope>
    <source>
        <strain evidence="2 3">R40</strain>
    </source>
</reference>
<accession>A0A8T0GGF0</accession>
<name>A0A8T0GGF0_CERPU</name>
<organism evidence="2 3">
    <name type="scientific">Ceratodon purpureus</name>
    <name type="common">Fire moss</name>
    <name type="synonym">Dicranum purpureum</name>
    <dbReference type="NCBI Taxonomy" id="3225"/>
    <lineage>
        <taxon>Eukaryota</taxon>
        <taxon>Viridiplantae</taxon>
        <taxon>Streptophyta</taxon>
        <taxon>Embryophyta</taxon>
        <taxon>Bryophyta</taxon>
        <taxon>Bryophytina</taxon>
        <taxon>Bryopsida</taxon>
        <taxon>Dicranidae</taxon>
        <taxon>Pseudoditrichales</taxon>
        <taxon>Ditrichaceae</taxon>
        <taxon>Ceratodon</taxon>
    </lineage>
</organism>
<feature type="region of interest" description="Disordered" evidence="1">
    <location>
        <begin position="20"/>
        <end position="61"/>
    </location>
</feature>